<dbReference type="AlphaFoldDB" id="A0A937F7K2"/>
<organism evidence="1 2">
    <name type="scientific">Fulvivirga sediminis</name>
    <dbReference type="NCBI Taxonomy" id="2803949"/>
    <lineage>
        <taxon>Bacteria</taxon>
        <taxon>Pseudomonadati</taxon>
        <taxon>Bacteroidota</taxon>
        <taxon>Cytophagia</taxon>
        <taxon>Cytophagales</taxon>
        <taxon>Fulvivirgaceae</taxon>
        <taxon>Fulvivirga</taxon>
    </lineage>
</organism>
<gene>
    <name evidence="1" type="ORF">JL102_17180</name>
</gene>
<evidence type="ECO:0000313" key="2">
    <source>
        <dbReference type="Proteomes" id="UP000659388"/>
    </source>
</evidence>
<dbReference type="Proteomes" id="UP000659388">
    <property type="component" value="Unassembled WGS sequence"/>
</dbReference>
<sequence>MKYALIYMILLLSANITLINAGYAQVRDQRVTIYKYNPEEKDSTLIATRIYIGDSLISESGKFYWSLPIKSEFIDETIIDAAREQNPYESFDSLLCETGGASAWNKYEISFDEKKRPKMAYHYKAYYEKYDDEGNAYYAESPDYTLGEKIIFIYTKHGYVEKAYANDQLIEKIEKYYGTNGKLIKERWKAYDEYNYLIIYH</sequence>
<name>A0A937F7K2_9BACT</name>
<evidence type="ECO:0000313" key="1">
    <source>
        <dbReference type="EMBL" id="MBL3657887.1"/>
    </source>
</evidence>
<protein>
    <submittedName>
        <fullName evidence="1">Uncharacterized protein</fullName>
    </submittedName>
</protein>
<comment type="caution">
    <text evidence="1">The sequence shown here is derived from an EMBL/GenBank/DDBJ whole genome shotgun (WGS) entry which is preliminary data.</text>
</comment>
<reference evidence="1" key="1">
    <citation type="submission" date="2021-01" db="EMBL/GenBank/DDBJ databases">
        <title>Fulvivirga kasyanovii gen. nov., sp nov., a novel member of the phylum Bacteroidetes isolated from seawater in a mussel farm.</title>
        <authorList>
            <person name="Zhao L.-H."/>
            <person name="Wang Z.-J."/>
        </authorList>
    </citation>
    <scope>NUCLEOTIDE SEQUENCE</scope>
    <source>
        <strain evidence="1">2943</strain>
    </source>
</reference>
<dbReference type="EMBL" id="JAESIY010000009">
    <property type="protein sequence ID" value="MBL3657887.1"/>
    <property type="molecule type" value="Genomic_DNA"/>
</dbReference>
<keyword evidence="2" id="KW-1185">Reference proteome</keyword>
<accession>A0A937F7K2</accession>
<proteinExistence type="predicted"/>
<dbReference type="RefSeq" id="WP_202245670.1">
    <property type="nucleotide sequence ID" value="NZ_JAESIY010000009.1"/>
</dbReference>